<evidence type="ECO:0000313" key="7">
    <source>
        <dbReference type="EMBL" id="KAL1249291.1"/>
    </source>
</evidence>
<dbReference type="Proteomes" id="UP001558613">
    <property type="component" value="Unassembled WGS sequence"/>
</dbReference>
<dbReference type="EMBL" id="JAYMGO010000023">
    <property type="protein sequence ID" value="KAL1249291.1"/>
    <property type="molecule type" value="Genomic_DNA"/>
</dbReference>
<feature type="non-terminal residue" evidence="7">
    <location>
        <position position="1"/>
    </location>
</feature>
<accession>A0ABR3L8Q5</accession>
<dbReference type="PROSITE" id="PS50119">
    <property type="entry name" value="ZF_BBOX"/>
    <property type="match status" value="1"/>
</dbReference>
<sequence>FCRDDQMCVCLSCTEGDHRTHNTVPIEEESQQKNKLVKTKNDVQQMIKDRMKKIQEIQHSVELRKVSVKKQIKESTETFQLIIYSCPAKQTRMLKMMKEQQKAAEKQAEDLIKELQEEITDLKRRNTELEQLSHTDDHLHLIQIVSSLHSRPHKNWDEISIDSEMDVLPMNRALTLVKKTHETLNKKLSQTVLKCVQKFA</sequence>
<comment type="caution">
    <text evidence="7">The sequence shown here is derived from an EMBL/GenBank/DDBJ whole genome shotgun (WGS) entry which is preliminary data.</text>
</comment>
<dbReference type="SUPFAM" id="SSF57845">
    <property type="entry name" value="B-box zinc-binding domain"/>
    <property type="match status" value="1"/>
</dbReference>
<dbReference type="Gene3D" id="3.30.160.60">
    <property type="entry name" value="Classic Zinc Finger"/>
    <property type="match status" value="1"/>
</dbReference>
<evidence type="ECO:0000313" key="8">
    <source>
        <dbReference type="Proteomes" id="UP001558613"/>
    </source>
</evidence>
<keyword evidence="8" id="KW-1185">Reference proteome</keyword>
<dbReference type="Pfam" id="PF00643">
    <property type="entry name" value="zf-B_box"/>
    <property type="match status" value="1"/>
</dbReference>
<dbReference type="Pfam" id="PF25600">
    <property type="entry name" value="TRIM_CC"/>
    <property type="match status" value="1"/>
</dbReference>
<feature type="domain" description="B box-type" evidence="6">
    <location>
        <begin position="1"/>
        <end position="26"/>
    </location>
</feature>
<keyword evidence="5" id="KW-0175">Coiled coil</keyword>
<feature type="coiled-coil region" evidence="5">
    <location>
        <begin position="94"/>
        <end position="132"/>
    </location>
</feature>
<dbReference type="PANTHER" id="PTHR25465">
    <property type="entry name" value="B-BOX DOMAIN CONTAINING"/>
    <property type="match status" value="1"/>
</dbReference>
<protein>
    <recommendedName>
        <fullName evidence="6">B box-type domain-containing protein</fullName>
    </recommendedName>
</protein>
<proteinExistence type="predicted"/>
<evidence type="ECO:0000256" key="5">
    <source>
        <dbReference type="SAM" id="Coils"/>
    </source>
</evidence>
<reference evidence="7 8" key="1">
    <citation type="submission" date="2023-09" db="EMBL/GenBank/DDBJ databases">
        <authorList>
            <person name="Wang M."/>
        </authorList>
    </citation>
    <scope>NUCLEOTIDE SEQUENCE [LARGE SCALE GENOMIC DNA]</scope>
    <source>
        <strain evidence="7">GT-2023</strain>
        <tissue evidence="7">Liver</tissue>
    </source>
</reference>
<evidence type="ECO:0000259" key="6">
    <source>
        <dbReference type="PROSITE" id="PS50119"/>
    </source>
</evidence>
<name>A0ABR3L8Q5_9TELE</name>
<organism evidence="7 8">
    <name type="scientific">Cirrhinus molitorella</name>
    <name type="common">mud carp</name>
    <dbReference type="NCBI Taxonomy" id="172907"/>
    <lineage>
        <taxon>Eukaryota</taxon>
        <taxon>Metazoa</taxon>
        <taxon>Chordata</taxon>
        <taxon>Craniata</taxon>
        <taxon>Vertebrata</taxon>
        <taxon>Euteleostomi</taxon>
        <taxon>Actinopterygii</taxon>
        <taxon>Neopterygii</taxon>
        <taxon>Teleostei</taxon>
        <taxon>Ostariophysi</taxon>
        <taxon>Cypriniformes</taxon>
        <taxon>Cyprinidae</taxon>
        <taxon>Labeoninae</taxon>
        <taxon>Labeonini</taxon>
        <taxon>Cirrhinus</taxon>
    </lineage>
</organism>
<feature type="non-terminal residue" evidence="7">
    <location>
        <position position="200"/>
    </location>
</feature>
<dbReference type="InterPro" id="IPR058030">
    <property type="entry name" value="TRIM8/14/16/25/29/45/65_CC"/>
</dbReference>
<evidence type="ECO:0000256" key="2">
    <source>
        <dbReference type="ARBA" id="ARBA00022771"/>
    </source>
</evidence>
<gene>
    <name evidence="7" type="ORF">QQF64_020296</name>
</gene>
<evidence type="ECO:0000256" key="3">
    <source>
        <dbReference type="ARBA" id="ARBA00022833"/>
    </source>
</evidence>
<dbReference type="PANTHER" id="PTHR25465:SF32">
    <property type="entry name" value="BLOODTHIRSTY-RELATED GENE FAMILY, MEMBER 16 ISOFORM X1-RELATED"/>
    <property type="match status" value="1"/>
</dbReference>
<keyword evidence="2 4" id="KW-0863">Zinc-finger</keyword>
<evidence type="ECO:0000256" key="4">
    <source>
        <dbReference type="PROSITE-ProRule" id="PRU00024"/>
    </source>
</evidence>
<evidence type="ECO:0000256" key="1">
    <source>
        <dbReference type="ARBA" id="ARBA00022723"/>
    </source>
</evidence>
<keyword evidence="1" id="KW-0479">Metal-binding</keyword>
<keyword evidence="3" id="KW-0862">Zinc</keyword>
<dbReference type="InterPro" id="IPR000315">
    <property type="entry name" value="Znf_B-box"/>
</dbReference>
<dbReference type="CDD" id="cd19769">
    <property type="entry name" value="Bbox2_TRIM16-like"/>
    <property type="match status" value="1"/>
</dbReference>
<dbReference type="InterPro" id="IPR051051">
    <property type="entry name" value="E3_ubiq-ligase_TRIM/RNF"/>
</dbReference>